<dbReference type="EMBL" id="CCKQ01010355">
    <property type="protein sequence ID" value="CDW81871.1"/>
    <property type="molecule type" value="Genomic_DNA"/>
</dbReference>
<name>A0A078AIZ7_STYLE</name>
<protein>
    <submittedName>
        <fullName evidence="1">Uncharacterized protein</fullName>
    </submittedName>
</protein>
<evidence type="ECO:0000313" key="1">
    <source>
        <dbReference type="EMBL" id="CDW81871.1"/>
    </source>
</evidence>
<reference evidence="1 2" key="1">
    <citation type="submission" date="2014-06" db="EMBL/GenBank/DDBJ databases">
        <authorList>
            <person name="Swart Estienne"/>
        </authorList>
    </citation>
    <scope>NUCLEOTIDE SEQUENCE [LARGE SCALE GENOMIC DNA]</scope>
    <source>
        <strain evidence="1 2">130c</strain>
    </source>
</reference>
<proteinExistence type="predicted"/>
<dbReference type="Proteomes" id="UP000039865">
    <property type="component" value="Unassembled WGS sequence"/>
</dbReference>
<sequence length="342" mass="40213">MQSLNTNLASDLDDFTDFLNQTNFFSPKYAITMNNAFDFTSGSYGFDEYYIKNQDHFLDKNDDFPIIAKNLQDLQSANSRPLLINITAGELIQMHQLPVSCSQSPKEEEMPHKDNSLSIDCNNDSIEIQIQIPHTNMTQNQRDCLLRNSQKAHKFSFEKFKRECLVQLGIKRIDVLVKTTLRKIRKYYLKQFLTLTNYNKSKKKQGPQFLIQKVREYLVLTNMQPNINESDLRQKRITQELEILLGSMFYLKIMKQIYTENDELQSIEKIHNSLYLYTDKNLLQLFESESFILLFNHFKSVYNEESNPCLQKIIGDDEQFILGMKFLCKLKSQIDRSLIRSI</sequence>
<gene>
    <name evidence="1" type="primary">Contig18866.g20017</name>
    <name evidence="1" type="ORF">STYLEM_10895</name>
</gene>
<evidence type="ECO:0000313" key="2">
    <source>
        <dbReference type="Proteomes" id="UP000039865"/>
    </source>
</evidence>
<accession>A0A078AIZ7</accession>
<dbReference type="InParanoid" id="A0A078AIZ7"/>
<dbReference type="AlphaFoldDB" id="A0A078AIZ7"/>
<keyword evidence="2" id="KW-1185">Reference proteome</keyword>
<organism evidence="1 2">
    <name type="scientific">Stylonychia lemnae</name>
    <name type="common">Ciliate</name>
    <dbReference type="NCBI Taxonomy" id="5949"/>
    <lineage>
        <taxon>Eukaryota</taxon>
        <taxon>Sar</taxon>
        <taxon>Alveolata</taxon>
        <taxon>Ciliophora</taxon>
        <taxon>Intramacronucleata</taxon>
        <taxon>Spirotrichea</taxon>
        <taxon>Stichotrichia</taxon>
        <taxon>Sporadotrichida</taxon>
        <taxon>Oxytrichidae</taxon>
        <taxon>Stylonychinae</taxon>
        <taxon>Stylonychia</taxon>
    </lineage>
</organism>